<proteinExistence type="predicted"/>
<gene>
    <name evidence="1" type="ORF">BAU18_002097</name>
</gene>
<dbReference type="Proteomes" id="UP001429357">
    <property type="component" value="Unassembled WGS sequence"/>
</dbReference>
<dbReference type="EMBL" id="MAEI02000001">
    <property type="protein sequence ID" value="MEO1782485.1"/>
    <property type="molecule type" value="Genomic_DNA"/>
</dbReference>
<protein>
    <recommendedName>
        <fullName evidence="3">DUF2283 domain-containing protein</fullName>
    </recommendedName>
</protein>
<reference evidence="1" key="1">
    <citation type="submission" date="2016-06" db="EMBL/GenBank/DDBJ databases">
        <authorList>
            <person name="Van Tyne D."/>
        </authorList>
    </citation>
    <scope>NUCLEOTIDE SEQUENCE</scope>
    <source>
        <strain evidence="1">JM9A</strain>
    </source>
</reference>
<reference evidence="1" key="2">
    <citation type="submission" date="2024-02" db="EMBL/GenBank/DDBJ databases">
        <title>The Genome Sequence of Enterococcus diestrammenae JM9A.</title>
        <authorList>
            <person name="Earl A."/>
            <person name="Manson A."/>
            <person name="Gilmore M."/>
            <person name="Sanders J."/>
            <person name="Shea T."/>
            <person name="Howe W."/>
            <person name="Livny J."/>
            <person name="Cuomo C."/>
            <person name="Neafsey D."/>
            <person name="Birren B."/>
        </authorList>
    </citation>
    <scope>NUCLEOTIDE SEQUENCE</scope>
    <source>
        <strain evidence="1">JM9A</strain>
    </source>
</reference>
<evidence type="ECO:0000313" key="2">
    <source>
        <dbReference type="Proteomes" id="UP001429357"/>
    </source>
</evidence>
<keyword evidence="2" id="KW-1185">Reference proteome</keyword>
<accession>A0ABV0F3H6</accession>
<organism evidence="1 2">
    <name type="scientific">Enterococcus diestrammenae</name>
    <dbReference type="NCBI Taxonomy" id="1155073"/>
    <lineage>
        <taxon>Bacteria</taxon>
        <taxon>Bacillati</taxon>
        <taxon>Bacillota</taxon>
        <taxon>Bacilli</taxon>
        <taxon>Lactobacillales</taxon>
        <taxon>Enterococcaceae</taxon>
        <taxon>Enterococcus</taxon>
    </lineage>
</organism>
<dbReference type="RefSeq" id="WP_202625853.1">
    <property type="nucleotide sequence ID" value="NZ_JAQFAM010000010.1"/>
</dbReference>
<evidence type="ECO:0008006" key="3">
    <source>
        <dbReference type="Google" id="ProtNLM"/>
    </source>
</evidence>
<sequence>MTFTETELTYRVAFDTKSNRFMAINAHDETHIAYGVTIEEAVRNLRA</sequence>
<name>A0ABV0F3H6_9ENTE</name>
<comment type="caution">
    <text evidence="1">The sequence shown here is derived from an EMBL/GenBank/DDBJ whole genome shotgun (WGS) entry which is preliminary data.</text>
</comment>
<evidence type="ECO:0000313" key="1">
    <source>
        <dbReference type="EMBL" id="MEO1782485.1"/>
    </source>
</evidence>